<evidence type="ECO:0000313" key="5">
    <source>
        <dbReference type="Proteomes" id="UP000317835"/>
    </source>
</evidence>
<keyword evidence="1" id="KW-1133">Transmembrane helix</keyword>
<evidence type="ECO:0000256" key="2">
    <source>
        <dbReference type="SAM" id="SignalP"/>
    </source>
</evidence>
<organism evidence="4 5">
    <name type="scientific">Tautonia plasticadhaerens</name>
    <dbReference type="NCBI Taxonomy" id="2527974"/>
    <lineage>
        <taxon>Bacteria</taxon>
        <taxon>Pseudomonadati</taxon>
        <taxon>Planctomycetota</taxon>
        <taxon>Planctomycetia</taxon>
        <taxon>Isosphaerales</taxon>
        <taxon>Isosphaeraceae</taxon>
        <taxon>Tautonia</taxon>
    </lineage>
</organism>
<protein>
    <recommendedName>
        <fullName evidence="3">Ice-binding protein C-terminal domain-containing protein</fullName>
    </recommendedName>
</protein>
<evidence type="ECO:0000256" key="1">
    <source>
        <dbReference type="SAM" id="Phobius"/>
    </source>
</evidence>
<keyword evidence="2" id="KW-0732">Signal</keyword>
<name>A0A518GYA3_9BACT</name>
<dbReference type="InterPro" id="IPR013424">
    <property type="entry name" value="Ice-binding_C"/>
</dbReference>
<evidence type="ECO:0000259" key="3">
    <source>
        <dbReference type="Pfam" id="PF07589"/>
    </source>
</evidence>
<sequence precursor="true">MKRRRTTLSRCWSGVLLALGLATPVVRAEPIVLYETGFEASEGFAADQDLVGQGGFVSRLGLNPDAATVTTENPATGSQAVRIDGALLTDPNPIGNFAGGYYPLLNYDFVANGTPVIEISVDVLLVVLADVEQDIEAGVSAYDSQGNSYGSFVLGGPDAPAGEYGYFNIRAVYNFATGIGSFYLDDVFSFSTPFFMDETDNMTINPALSAFGEEAPPSDFVAYFDNFRVTASAVPEPSSAMLAALGGTIVAGLAMRSRRRRSALRSS</sequence>
<accession>A0A518GYA3</accession>
<proteinExistence type="predicted"/>
<dbReference type="EMBL" id="CP036426">
    <property type="protein sequence ID" value="QDV33567.1"/>
    <property type="molecule type" value="Genomic_DNA"/>
</dbReference>
<keyword evidence="5" id="KW-1185">Reference proteome</keyword>
<feature type="domain" description="Ice-binding protein C-terminal" evidence="3">
    <location>
        <begin position="233"/>
        <end position="259"/>
    </location>
</feature>
<dbReference type="Proteomes" id="UP000317835">
    <property type="component" value="Chromosome"/>
</dbReference>
<dbReference type="RefSeq" id="WP_145267924.1">
    <property type="nucleotide sequence ID" value="NZ_CP036426.1"/>
</dbReference>
<keyword evidence="1" id="KW-0812">Transmembrane</keyword>
<reference evidence="4 5" key="1">
    <citation type="submission" date="2019-02" db="EMBL/GenBank/DDBJ databases">
        <title>Deep-cultivation of Planctomycetes and their phenomic and genomic characterization uncovers novel biology.</title>
        <authorList>
            <person name="Wiegand S."/>
            <person name="Jogler M."/>
            <person name="Boedeker C."/>
            <person name="Pinto D."/>
            <person name="Vollmers J."/>
            <person name="Rivas-Marin E."/>
            <person name="Kohn T."/>
            <person name="Peeters S.H."/>
            <person name="Heuer A."/>
            <person name="Rast P."/>
            <person name="Oberbeckmann S."/>
            <person name="Bunk B."/>
            <person name="Jeske O."/>
            <person name="Meyerdierks A."/>
            <person name="Storesund J.E."/>
            <person name="Kallscheuer N."/>
            <person name="Luecker S."/>
            <person name="Lage O.M."/>
            <person name="Pohl T."/>
            <person name="Merkel B.J."/>
            <person name="Hornburger P."/>
            <person name="Mueller R.-W."/>
            <person name="Bruemmer F."/>
            <person name="Labrenz M."/>
            <person name="Spormann A.M."/>
            <person name="Op den Camp H."/>
            <person name="Overmann J."/>
            <person name="Amann R."/>
            <person name="Jetten M.S.M."/>
            <person name="Mascher T."/>
            <person name="Medema M.H."/>
            <person name="Devos D.P."/>
            <person name="Kaster A.-K."/>
            <person name="Ovreas L."/>
            <person name="Rohde M."/>
            <person name="Galperin M.Y."/>
            <person name="Jogler C."/>
        </authorList>
    </citation>
    <scope>NUCLEOTIDE SEQUENCE [LARGE SCALE GENOMIC DNA]</scope>
    <source>
        <strain evidence="4 5">ElP</strain>
    </source>
</reference>
<feature type="signal peptide" evidence="2">
    <location>
        <begin position="1"/>
        <end position="28"/>
    </location>
</feature>
<dbReference type="KEGG" id="tpla:ElP_14410"/>
<keyword evidence="1" id="KW-0472">Membrane</keyword>
<gene>
    <name evidence="4" type="ORF">ElP_14410</name>
</gene>
<evidence type="ECO:0000313" key="4">
    <source>
        <dbReference type="EMBL" id="QDV33567.1"/>
    </source>
</evidence>
<dbReference type="Pfam" id="PF07589">
    <property type="entry name" value="PEP-CTERM"/>
    <property type="match status" value="1"/>
</dbReference>
<feature type="transmembrane region" description="Helical" evidence="1">
    <location>
        <begin position="238"/>
        <end position="255"/>
    </location>
</feature>
<dbReference type="AlphaFoldDB" id="A0A518GYA3"/>
<feature type="chain" id="PRO_5022126622" description="Ice-binding protein C-terminal domain-containing protein" evidence="2">
    <location>
        <begin position="29"/>
        <end position="267"/>
    </location>
</feature>